<dbReference type="EMBL" id="JAJSPL020000004">
    <property type="protein sequence ID" value="KAK7747411.1"/>
    <property type="molecule type" value="Genomic_DNA"/>
</dbReference>
<keyword evidence="1" id="KW-1133">Transmembrane helix</keyword>
<keyword evidence="1" id="KW-0812">Transmembrane</keyword>
<organism evidence="3 4">
    <name type="scientific">Cytospora paraplurivora</name>
    <dbReference type="NCBI Taxonomy" id="2898453"/>
    <lineage>
        <taxon>Eukaryota</taxon>
        <taxon>Fungi</taxon>
        <taxon>Dikarya</taxon>
        <taxon>Ascomycota</taxon>
        <taxon>Pezizomycotina</taxon>
        <taxon>Sordariomycetes</taxon>
        <taxon>Sordariomycetidae</taxon>
        <taxon>Diaporthales</taxon>
        <taxon>Cytosporaceae</taxon>
        <taxon>Cytospora</taxon>
    </lineage>
</organism>
<accession>A0AAN9YKG9</accession>
<gene>
    <name evidence="3" type="ORF">SLS53_001666</name>
</gene>
<name>A0AAN9YKG9_9PEZI</name>
<comment type="caution">
    <text evidence="3">The sequence shown here is derived from an EMBL/GenBank/DDBJ whole genome shotgun (WGS) entry which is preliminary data.</text>
</comment>
<dbReference type="Proteomes" id="UP001320245">
    <property type="component" value="Unassembled WGS sequence"/>
</dbReference>
<reference evidence="3 4" key="1">
    <citation type="journal article" date="2023" name="PLoS ONE">
        <title>Cytospora paraplurivora sp. nov. isolated from orchards with fruit tree decline syndrome in Ontario, Canada.</title>
        <authorList>
            <person name="Ilyukhin E."/>
            <person name="Nguyen H.D.T."/>
            <person name="Castle A.J."/>
            <person name="Ellouze W."/>
        </authorList>
    </citation>
    <scope>NUCLEOTIDE SEQUENCE [LARGE SCALE GENOMIC DNA]</scope>
    <source>
        <strain evidence="3 4">FDS-564</strain>
    </source>
</reference>
<feature type="chain" id="PRO_5042847394" evidence="2">
    <location>
        <begin position="18"/>
        <end position="185"/>
    </location>
</feature>
<evidence type="ECO:0000256" key="1">
    <source>
        <dbReference type="SAM" id="Phobius"/>
    </source>
</evidence>
<keyword evidence="1" id="KW-0472">Membrane</keyword>
<feature type="transmembrane region" description="Helical" evidence="1">
    <location>
        <begin position="137"/>
        <end position="155"/>
    </location>
</feature>
<evidence type="ECO:0000313" key="3">
    <source>
        <dbReference type="EMBL" id="KAK7747411.1"/>
    </source>
</evidence>
<feature type="transmembrane region" description="Helical" evidence="1">
    <location>
        <begin position="161"/>
        <end position="184"/>
    </location>
</feature>
<feature type="signal peptide" evidence="2">
    <location>
        <begin position="1"/>
        <end position="17"/>
    </location>
</feature>
<sequence length="185" mass="19381">MKAVFVSLLTLAAGAFASPVVAANAAIQRDTTTTVTKNVTITSVTENIRTYTSSINETVVEAPTNPTTEERNTIIVNIAPKIEAITDILTVATKAASSTDFWKGVPQSSLLADVLALVYEIVYTVKALIVKLGITGLLVYLQPLFLALGGLVRALDIVVDGLLVTVQGILDTVLSAVASILVGLL</sequence>
<dbReference type="AlphaFoldDB" id="A0AAN9YKG9"/>
<protein>
    <submittedName>
        <fullName evidence="3">Uncharacterized protein</fullName>
    </submittedName>
</protein>
<proteinExistence type="predicted"/>
<evidence type="ECO:0000256" key="2">
    <source>
        <dbReference type="SAM" id="SignalP"/>
    </source>
</evidence>
<evidence type="ECO:0000313" key="4">
    <source>
        <dbReference type="Proteomes" id="UP001320245"/>
    </source>
</evidence>
<keyword evidence="2" id="KW-0732">Signal</keyword>
<keyword evidence="4" id="KW-1185">Reference proteome</keyword>